<organism evidence="2 3">
    <name type="scientific">Mycolicibacterium tusciae</name>
    <dbReference type="NCBI Taxonomy" id="75922"/>
    <lineage>
        <taxon>Bacteria</taxon>
        <taxon>Bacillati</taxon>
        <taxon>Actinomycetota</taxon>
        <taxon>Actinomycetes</taxon>
        <taxon>Mycobacteriales</taxon>
        <taxon>Mycobacteriaceae</taxon>
        <taxon>Mycolicibacterium</taxon>
    </lineage>
</organism>
<dbReference type="InterPro" id="IPR003615">
    <property type="entry name" value="HNH_nuc"/>
</dbReference>
<dbReference type="Pfam" id="PF02720">
    <property type="entry name" value="DUF222"/>
    <property type="match status" value="1"/>
</dbReference>
<evidence type="ECO:0000313" key="2">
    <source>
        <dbReference type="EMBL" id="ORB62915.1"/>
    </source>
</evidence>
<dbReference type="Proteomes" id="UP000192411">
    <property type="component" value="Unassembled WGS sequence"/>
</dbReference>
<feature type="domain" description="DUF222" evidence="1">
    <location>
        <begin position="34"/>
        <end position="360"/>
    </location>
</feature>
<proteinExistence type="predicted"/>
<accession>A0A1X0JK37</accession>
<gene>
    <name evidence="2" type="ORF">BST47_21500</name>
</gene>
<protein>
    <recommendedName>
        <fullName evidence="1">DUF222 domain-containing protein</fullName>
    </recommendedName>
</protein>
<name>A0A1X0JK37_9MYCO</name>
<evidence type="ECO:0000313" key="3">
    <source>
        <dbReference type="Proteomes" id="UP000192411"/>
    </source>
</evidence>
<dbReference type="RefSeq" id="WP_083127685.1">
    <property type="nucleotide sequence ID" value="NZ_MVIM01000013.1"/>
</dbReference>
<comment type="caution">
    <text evidence="2">The sequence shown here is derived from an EMBL/GenBank/DDBJ whole genome shotgun (WGS) entry which is preliminary data.</text>
</comment>
<reference evidence="2 3" key="1">
    <citation type="submission" date="2017-02" db="EMBL/GenBank/DDBJ databases">
        <title>The new phylogeny of genus Mycobacterium.</title>
        <authorList>
            <person name="Tortoli E."/>
            <person name="Trovato A."/>
            <person name="Cirillo D.M."/>
        </authorList>
    </citation>
    <scope>NUCLEOTIDE SEQUENCE [LARGE SCALE GENOMIC DNA]</scope>
    <source>
        <strain evidence="2 3">DSM 44338</strain>
    </source>
</reference>
<sequence>MAAAQAAVERLRAARDEVAELSLDALTVPELLNLLGELETDRRRQPTVEHRLIQSLRNRAEPAEVGAKNWADALATALRISINAARQRIKEAELLGPRRAMTGEQLAPKLPNVAAAQQRGAIGAEHVKVVDEFFHKLPAHIPADLHEEVESHLADLAGGLGPTEFRQAADRLAYLANQDGDPPNEAERARRRRLTVHRQDIDGMSKISGLLDPEARATLDAVFAKLAAPGMCNPDDEKPCVDGEPGVDEARMDQRSQAQRNHDALKAMGRAVLASGELGKHNGLPTTIIVSTTLQELEAGVGQGVTGGGSLLPMRDIIRLASHAHHYLVIYDKHTREPLYLGHTKRFASPGQRIVLHALDRGCTRPGCTAPGYWCQAHHVEGWAAENGPTDITKMTMACGPDNRLIENGGWVTRKRKDGRTEWIPPSHLDTGQARVNNYHHPEKYLLPEDDEGP</sequence>
<dbReference type="STRING" id="75922.BST47_21500"/>
<dbReference type="OrthoDB" id="4774865at2"/>
<dbReference type="AlphaFoldDB" id="A0A1X0JK37"/>
<dbReference type="CDD" id="cd00085">
    <property type="entry name" value="HNHc"/>
    <property type="match status" value="1"/>
</dbReference>
<keyword evidence="3" id="KW-1185">Reference proteome</keyword>
<dbReference type="InterPro" id="IPR003870">
    <property type="entry name" value="DUF222"/>
</dbReference>
<dbReference type="EMBL" id="MVIM01000013">
    <property type="protein sequence ID" value="ORB62915.1"/>
    <property type="molecule type" value="Genomic_DNA"/>
</dbReference>
<evidence type="ECO:0000259" key="1">
    <source>
        <dbReference type="Pfam" id="PF02720"/>
    </source>
</evidence>